<dbReference type="OrthoDB" id="1681234at2"/>
<dbReference type="InterPro" id="IPR011437">
    <property type="entry name" value="DUF1540"/>
</dbReference>
<accession>A0A161PX20</accession>
<feature type="domain" description="DUF1540" evidence="1">
    <location>
        <begin position="4"/>
        <end position="64"/>
    </location>
</feature>
<proteinExistence type="predicted"/>
<dbReference type="RefSeq" id="WP_068747567.1">
    <property type="nucleotide sequence ID" value="NZ_LOHZ01000019.1"/>
</dbReference>
<reference evidence="2 3" key="1">
    <citation type="submission" date="2015-12" db="EMBL/GenBank/DDBJ databases">
        <title>Draft genome of Thermovenabulum gondwanense isolated from a red thermophilic microbial mat colonisisng an outflow channel of a bore well.</title>
        <authorList>
            <person name="Patel B.K."/>
        </authorList>
    </citation>
    <scope>NUCLEOTIDE SEQUENCE [LARGE SCALE GENOMIC DNA]</scope>
    <source>
        <strain evidence="2 3">R270</strain>
    </source>
</reference>
<dbReference type="Pfam" id="PF07561">
    <property type="entry name" value="DUF1540"/>
    <property type="match status" value="1"/>
</dbReference>
<gene>
    <name evidence="2" type="ORF">ATZ99_04010</name>
</gene>
<keyword evidence="3" id="KW-1185">Reference proteome</keyword>
<sequence>MPNIHCSVSNCHYWGSGNMCHASEIMVTSDRIGANMPNSYDAPQASTAQPTPVNSAMETCCKTFVPKNSADVKNDGVQRR</sequence>
<dbReference type="AlphaFoldDB" id="A0A161PX20"/>
<organism evidence="2 3">
    <name type="scientific">Thermovenabulum gondwanense</name>
    <dbReference type="NCBI Taxonomy" id="520767"/>
    <lineage>
        <taxon>Bacteria</taxon>
        <taxon>Bacillati</taxon>
        <taxon>Bacillota</taxon>
        <taxon>Clostridia</taxon>
        <taxon>Thermosediminibacterales</taxon>
        <taxon>Thermosediminibacteraceae</taxon>
        <taxon>Thermovenabulum</taxon>
    </lineage>
</organism>
<dbReference type="Proteomes" id="UP000075737">
    <property type="component" value="Unassembled WGS sequence"/>
</dbReference>
<comment type="caution">
    <text evidence="2">The sequence shown here is derived from an EMBL/GenBank/DDBJ whole genome shotgun (WGS) entry which is preliminary data.</text>
</comment>
<protein>
    <recommendedName>
        <fullName evidence="1">DUF1540 domain-containing protein</fullName>
    </recommendedName>
</protein>
<evidence type="ECO:0000313" key="3">
    <source>
        <dbReference type="Proteomes" id="UP000075737"/>
    </source>
</evidence>
<dbReference type="EMBL" id="LOHZ01000019">
    <property type="protein sequence ID" value="KYO68090.1"/>
    <property type="molecule type" value="Genomic_DNA"/>
</dbReference>
<evidence type="ECO:0000313" key="2">
    <source>
        <dbReference type="EMBL" id="KYO68090.1"/>
    </source>
</evidence>
<evidence type="ECO:0000259" key="1">
    <source>
        <dbReference type="Pfam" id="PF07561"/>
    </source>
</evidence>
<name>A0A161PX20_9FIRM</name>